<dbReference type="InterPro" id="IPR011055">
    <property type="entry name" value="Dup_hybrid_motif"/>
</dbReference>
<evidence type="ECO:0000313" key="16">
    <source>
        <dbReference type="EMBL" id="VYU44260.1"/>
    </source>
</evidence>
<evidence type="ECO:0000256" key="2">
    <source>
        <dbReference type="ARBA" id="ARBA00022448"/>
    </source>
</evidence>
<dbReference type="PANTHER" id="PTHR30175">
    <property type="entry name" value="PHOSPHOTRANSFERASE SYSTEM TRANSPORT PROTEIN"/>
    <property type="match status" value="1"/>
</dbReference>
<feature type="transmembrane region" description="Helical" evidence="12">
    <location>
        <begin position="254"/>
        <end position="278"/>
    </location>
</feature>
<evidence type="ECO:0000256" key="8">
    <source>
        <dbReference type="ARBA" id="ARBA00022777"/>
    </source>
</evidence>
<keyword evidence="3" id="KW-1003">Cell membrane</keyword>
<feature type="transmembrane region" description="Helical" evidence="12">
    <location>
        <begin position="435"/>
        <end position="461"/>
    </location>
</feature>
<dbReference type="Gene3D" id="3.30.1360.60">
    <property type="entry name" value="Glucose permease domain IIB"/>
    <property type="match status" value="1"/>
</dbReference>
<evidence type="ECO:0000259" key="14">
    <source>
        <dbReference type="PROSITE" id="PS51098"/>
    </source>
</evidence>
<keyword evidence="10 12" id="KW-0472">Membrane</keyword>
<name>A0A6N3ESZ9_CLODI</name>
<evidence type="ECO:0000256" key="1">
    <source>
        <dbReference type="ARBA" id="ARBA00004651"/>
    </source>
</evidence>
<dbReference type="InterPro" id="IPR013013">
    <property type="entry name" value="PTS_EIIC_1"/>
</dbReference>
<feature type="domain" description="PTS EIIA type-1" evidence="13">
    <location>
        <begin position="499"/>
        <end position="602"/>
    </location>
</feature>
<dbReference type="FunFam" id="3.30.1360.60:FF:000001">
    <property type="entry name" value="PTS system glucose-specific IIBC component PtsG"/>
    <property type="match status" value="1"/>
</dbReference>
<feature type="transmembrane region" description="Helical" evidence="12">
    <location>
        <begin position="108"/>
        <end position="128"/>
    </location>
</feature>
<dbReference type="Pfam" id="PF00367">
    <property type="entry name" value="PTS_EIIB"/>
    <property type="match status" value="1"/>
</dbReference>
<evidence type="ECO:0000259" key="13">
    <source>
        <dbReference type="PROSITE" id="PS51093"/>
    </source>
</evidence>
<dbReference type="SUPFAM" id="SSF51261">
    <property type="entry name" value="Duplicated hybrid motif"/>
    <property type="match status" value="1"/>
</dbReference>
<keyword evidence="5" id="KW-0808">Transferase</keyword>
<evidence type="ECO:0000256" key="10">
    <source>
        <dbReference type="ARBA" id="ARBA00023136"/>
    </source>
</evidence>
<dbReference type="Pfam" id="PF00358">
    <property type="entry name" value="PTS_EIIA_1"/>
    <property type="match status" value="1"/>
</dbReference>
<dbReference type="GO" id="GO:0015771">
    <property type="term" value="P:trehalose transport"/>
    <property type="evidence" value="ECO:0007669"/>
    <property type="project" value="TreeGrafter"/>
</dbReference>
<evidence type="ECO:0000256" key="9">
    <source>
        <dbReference type="ARBA" id="ARBA00022989"/>
    </source>
</evidence>
<evidence type="ECO:0000256" key="7">
    <source>
        <dbReference type="ARBA" id="ARBA00022692"/>
    </source>
</evidence>
<sequence>MNKYNKIANELIKIIGEDNIISITHCATRLRVMVKDREIINDKKVEKVDEVKGVFFTSGQYQIILGTGIVNKVYAEVEKMGLKTLSKKEQDELVKNNETGFKKVMRTLADIFVPIIPVIAATGLFLGLKGCLFNDNVLGLLGMSSANIPLYIQTLVSVLTETAFAFLPAIIVWSAFKVFGGTPVIGLVIGLMLVSPILPNAYSVADPSNEIEAIMAFGFIPIVGCQGSVLTAIVTAFIGANLEKWFRKHMPNVLDLIFTPFFVMLITMLVILLGVGPIMHTIELKMVDIISLLIDLPLGIGGFIIGFTYPLAVITGLHHTYVMIETSLLANTGFNALITLCAMYGFANIGTCLAFMKKSKNNQVKQTAVGAMLSQLFGISEPVLFGIQLRYNLKPLIIMCASSGLGAAILSILHIQSNSYGLAVLPSYLMYIYDGYNLITYLLVSIFVVAFCFIVTCLFGVPKEAINEDEDEELVFNENNENFVSPAKGKIVALENVPDETFSKKMLGDGFAIDIIDGKIVSPISGKLETVVSSGHAFGIKGTNGEVLIHVGIDTVALNGDGFDVAVKQGDMVKQGDVLVNVDLKRIHELGKSTLTMVLFPDGKKVNILDINKDVKIGQRICVE</sequence>
<evidence type="ECO:0000256" key="3">
    <source>
        <dbReference type="ARBA" id="ARBA00022475"/>
    </source>
</evidence>
<dbReference type="PROSITE" id="PS01035">
    <property type="entry name" value="PTS_EIIB_TYPE_1_CYS"/>
    <property type="match status" value="1"/>
</dbReference>
<dbReference type="GO" id="GO:0016301">
    <property type="term" value="F:kinase activity"/>
    <property type="evidence" value="ECO:0007669"/>
    <property type="project" value="UniProtKB-KW"/>
</dbReference>
<dbReference type="PANTHER" id="PTHR30175:SF7">
    <property type="entry name" value="NEGATIVE REGULATOR OF SACY ACTIVITY"/>
    <property type="match status" value="1"/>
</dbReference>
<keyword evidence="8" id="KW-0418">Kinase</keyword>
<dbReference type="PROSITE" id="PS51098">
    <property type="entry name" value="PTS_EIIB_TYPE_1"/>
    <property type="match status" value="1"/>
</dbReference>
<dbReference type="InterPro" id="IPR001127">
    <property type="entry name" value="PTS_EIIA_1_perm"/>
</dbReference>
<keyword evidence="2" id="KW-0813">Transport</keyword>
<evidence type="ECO:0000256" key="5">
    <source>
        <dbReference type="ARBA" id="ARBA00022679"/>
    </source>
</evidence>
<dbReference type="NCBIfam" id="TIGR00830">
    <property type="entry name" value="PTBA"/>
    <property type="match status" value="1"/>
</dbReference>
<dbReference type="Pfam" id="PF02378">
    <property type="entry name" value="PTS_EIIC"/>
    <property type="match status" value="1"/>
</dbReference>
<reference evidence="16" key="1">
    <citation type="submission" date="2019-11" db="EMBL/GenBank/DDBJ databases">
        <authorList>
            <person name="Feng L."/>
        </authorList>
    </citation>
    <scope>NUCLEOTIDE SEQUENCE</scope>
    <source>
        <strain evidence="16">PdifficileLFYP43</strain>
    </source>
</reference>
<dbReference type="SUPFAM" id="SSF55604">
    <property type="entry name" value="Glucose permease domain IIB"/>
    <property type="match status" value="1"/>
</dbReference>
<dbReference type="GO" id="GO:0009401">
    <property type="term" value="P:phosphoenolpyruvate-dependent sugar phosphotransferase system"/>
    <property type="evidence" value="ECO:0007669"/>
    <property type="project" value="UniProtKB-KW"/>
</dbReference>
<dbReference type="GO" id="GO:0005886">
    <property type="term" value="C:plasma membrane"/>
    <property type="evidence" value="ECO:0007669"/>
    <property type="project" value="UniProtKB-SubCell"/>
</dbReference>
<dbReference type="InterPro" id="IPR050558">
    <property type="entry name" value="PTS_Sugar-Specific_Components"/>
</dbReference>
<dbReference type="InterPro" id="IPR036878">
    <property type="entry name" value="Glu_permease_IIB"/>
</dbReference>
<dbReference type="GO" id="GO:0008982">
    <property type="term" value="F:protein-N(PI)-phosphohistidine-sugar phosphotransferase activity"/>
    <property type="evidence" value="ECO:0007669"/>
    <property type="project" value="InterPro"/>
</dbReference>
<dbReference type="CDD" id="cd00212">
    <property type="entry name" value="PTS_IIB_glc"/>
    <property type="match status" value="1"/>
</dbReference>
<keyword evidence="9 12" id="KW-1133">Transmembrane helix</keyword>
<dbReference type="Gene3D" id="2.70.70.10">
    <property type="entry name" value="Glucose Permease (Domain IIA)"/>
    <property type="match status" value="1"/>
</dbReference>
<evidence type="ECO:0000256" key="4">
    <source>
        <dbReference type="ARBA" id="ARBA00022597"/>
    </source>
</evidence>
<evidence type="ECO:0000256" key="12">
    <source>
        <dbReference type="SAM" id="Phobius"/>
    </source>
</evidence>
<feature type="transmembrane region" description="Helical" evidence="12">
    <location>
        <begin position="298"/>
        <end position="322"/>
    </location>
</feature>
<feature type="domain" description="PTS EIIC type-1" evidence="15">
    <location>
        <begin position="119"/>
        <end position="475"/>
    </location>
</feature>
<organism evidence="16">
    <name type="scientific">Clostridioides difficile</name>
    <name type="common">Peptoclostridium difficile</name>
    <dbReference type="NCBI Taxonomy" id="1496"/>
    <lineage>
        <taxon>Bacteria</taxon>
        <taxon>Bacillati</taxon>
        <taxon>Bacillota</taxon>
        <taxon>Clostridia</taxon>
        <taxon>Peptostreptococcales</taxon>
        <taxon>Peptostreptococcaceae</taxon>
        <taxon>Clostridioides</taxon>
    </lineage>
</organism>
<feature type="transmembrane region" description="Helical" evidence="12">
    <location>
        <begin position="214"/>
        <end position="242"/>
    </location>
</feature>
<keyword evidence="6" id="KW-0598">Phosphotransferase system</keyword>
<feature type="transmembrane region" description="Helical" evidence="12">
    <location>
        <begin position="334"/>
        <end position="356"/>
    </location>
</feature>
<comment type="subcellular location">
    <subcellularLocation>
        <location evidence="1">Cell membrane</location>
        <topology evidence="1">Multi-pass membrane protein</topology>
    </subcellularLocation>
</comment>
<dbReference type="RefSeq" id="WP_003434720.1">
    <property type="nucleotide sequence ID" value="NZ_BIUQ01000010.1"/>
</dbReference>
<keyword evidence="7 12" id="KW-0812">Transmembrane</keyword>
<dbReference type="FunFam" id="2.70.70.10:FF:000001">
    <property type="entry name" value="PTS system glucose-specific IIA component"/>
    <property type="match status" value="1"/>
</dbReference>
<protein>
    <submittedName>
        <fullName evidence="16">PTS system beta-glucoside-specific EIIBCA component</fullName>
    </submittedName>
</protein>
<dbReference type="AlphaFoldDB" id="A0A6N3ESZ9"/>
<accession>A0A6N3ESZ9</accession>
<evidence type="ECO:0000256" key="11">
    <source>
        <dbReference type="PROSITE-ProRule" id="PRU00421"/>
    </source>
</evidence>
<gene>
    <name evidence="16" type="primary">bglF_6</name>
    <name evidence="16" type="ORF">PDLFYP43_03523</name>
</gene>
<keyword evidence="4" id="KW-0762">Sugar transport</keyword>
<feature type="transmembrane region" description="Helical" evidence="12">
    <location>
        <begin position="396"/>
        <end position="415"/>
    </location>
</feature>
<feature type="transmembrane region" description="Helical" evidence="12">
    <location>
        <begin position="148"/>
        <end position="172"/>
    </location>
</feature>
<feature type="transmembrane region" description="Helical" evidence="12">
    <location>
        <begin position="184"/>
        <end position="202"/>
    </location>
</feature>
<proteinExistence type="predicted"/>
<dbReference type="InterPro" id="IPR018113">
    <property type="entry name" value="PTrfase_EIIB_Cys"/>
</dbReference>
<dbReference type="GO" id="GO:0090589">
    <property type="term" value="F:protein-phosphocysteine-trehalose phosphotransferase system transporter activity"/>
    <property type="evidence" value="ECO:0007669"/>
    <property type="project" value="TreeGrafter"/>
</dbReference>
<dbReference type="InterPro" id="IPR001996">
    <property type="entry name" value="PTS_IIB_1"/>
</dbReference>
<evidence type="ECO:0000256" key="6">
    <source>
        <dbReference type="ARBA" id="ARBA00022683"/>
    </source>
</evidence>
<dbReference type="PROSITE" id="PS51093">
    <property type="entry name" value="PTS_EIIA_TYPE_1"/>
    <property type="match status" value="1"/>
</dbReference>
<dbReference type="EMBL" id="CACRUR010000018">
    <property type="protein sequence ID" value="VYU44260.1"/>
    <property type="molecule type" value="Genomic_DNA"/>
</dbReference>
<feature type="active site" description="Phosphocysteine intermediate; for EIIB activity" evidence="11">
    <location>
        <position position="26"/>
    </location>
</feature>
<evidence type="ECO:0000259" key="15">
    <source>
        <dbReference type="PROSITE" id="PS51103"/>
    </source>
</evidence>
<feature type="domain" description="PTS EIIB type-1" evidence="14">
    <location>
        <begin position="4"/>
        <end position="87"/>
    </location>
</feature>
<dbReference type="InterPro" id="IPR003352">
    <property type="entry name" value="PTS_EIIC"/>
</dbReference>
<dbReference type="PROSITE" id="PS51103">
    <property type="entry name" value="PTS_EIIC_TYPE_1"/>
    <property type="match status" value="1"/>
</dbReference>